<comment type="caution">
    <text evidence="2">The sequence shown here is derived from an EMBL/GenBank/DDBJ whole genome shotgun (WGS) entry which is preliminary data.</text>
</comment>
<keyword evidence="3" id="KW-1185">Reference proteome</keyword>
<keyword evidence="1" id="KW-1133">Transmembrane helix</keyword>
<protein>
    <submittedName>
        <fullName evidence="2">Uncharacterized protein</fullName>
    </submittedName>
</protein>
<dbReference type="Proteomes" id="UP000300142">
    <property type="component" value="Unassembled WGS sequence"/>
</dbReference>
<dbReference type="AlphaFoldDB" id="A0A479ZWG9"/>
<evidence type="ECO:0000313" key="2">
    <source>
        <dbReference type="EMBL" id="GCL35906.1"/>
    </source>
</evidence>
<dbReference type="EMBL" id="BJCE01000021">
    <property type="protein sequence ID" value="GCL35906.1"/>
    <property type="molecule type" value="Genomic_DNA"/>
</dbReference>
<proteinExistence type="predicted"/>
<dbReference type="RefSeq" id="WP_190651132.1">
    <property type="nucleotide sequence ID" value="NZ_BJCE01000021.1"/>
</dbReference>
<reference evidence="3" key="1">
    <citation type="submission" date="2019-02" db="EMBL/GenBank/DDBJ databases">
        <title>Draft genome sequence of Sphaerospermopsis reniformis NIES-1949.</title>
        <authorList>
            <person name="Yamaguchi H."/>
            <person name="Suzuki S."/>
            <person name="Kawachi M."/>
        </authorList>
    </citation>
    <scope>NUCLEOTIDE SEQUENCE [LARGE SCALE GENOMIC DNA]</scope>
    <source>
        <strain evidence="3">NIES-1949</strain>
    </source>
</reference>
<keyword evidence="1" id="KW-0472">Membrane</keyword>
<accession>A0A479ZWG9</accession>
<gene>
    <name evidence="2" type="ORF">SR1949_10060</name>
</gene>
<name>A0A479ZWG9_9CYAN</name>
<sequence>MADKNLEALEALIVKIVKKLIKKELRKLNQYSLPIVTTEVNQQLDNFLETFATPAATRFPAEILDDVDTSSLMNISTKEDVELERKLRELKFKQELRKDWILFIIKDVIVYATTIIFIFIFSGFYLFTLIQKS</sequence>
<keyword evidence="1" id="KW-0812">Transmembrane</keyword>
<evidence type="ECO:0000313" key="3">
    <source>
        <dbReference type="Proteomes" id="UP000300142"/>
    </source>
</evidence>
<feature type="transmembrane region" description="Helical" evidence="1">
    <location>
        <begin position="100"/>
        <end position="127"/>
    </location>
</feature>
<evidence type="ECO:0000256" key="1">
    <source>
        <dbReference type="SAM" id="Phobius"/>
    </source>
</evidence>
<organism evidence="2 3">
    <name type="scientific">Sphaerospermopsis reniformis</name>
    <dbReference type="NCBI Taxonomy" id="531300"/>
    <lineage>
        <taxon>Bacteria</taxon>
        <taxon>Bacillati</taxon>
        <taxon>Cyanobacteriota</taxon>
        <taxon>Cyanophyceae</taxon>
        <taxon>Nostocales</taxon>
        <taxon>Aphanizomenonaceae</taxon>
        <taxon>Sphaerospermopsis</taxon>
    </lineage>
</organism>